<dbReference type="WBParaSite" id="nOo.2.0.1.t01877-RA">
    <property type="protein sequence ID" value="nOo.2.0.1.t01877-RA"/>
    <property type="gene ID" value="nOo.2.0.1.g01877"/>
</dbReference>
<keyword evidence="2" id="KW-0472">Membrane</keyword>
<organism evidence="5">
    <name type="scientific">Onchocerca ochengi</name>
    <name type="common">Filarial nematode worm</name>
    <dbReference type="NCBI Taxonomy" id="42157"/>
    <lineage>
        <taxon>Eukaryota</taxon>
        <taxon>Metazoa</taxon>
        <taxon>Ecdysozoa</taxon>
        <taxon>Nematoda</taxon>
        <taxon>Chromadorea</taxon>
        <taxon>Rhabditida</taxon>
        <taxon>Spirurina</taxon>
        <taxon>Spiruromorpha</taxon>
        <taxon>Filarioidea</taxon>
        <taxon>Onchocercidae</taxon>
        <taxon>Onchocerca</taxon>
    </lineage>
</organism>
<evidence type="ECO:0000256" key="1">
    <source>
        <dbReference type="SAM" id="MobiDB-lite"/>
    </source>
</evidence>
<evidence type="ECO:0000313" key="4">
    <source>
        <dbReference type="Proteomes" id="UP000271087"/>
    </source>
</evidence>
<gene>
    <name evidence="3" type="ORF">NOO_LOCUS1877</name>
</gene>
<evidence type="ECO:0000313" key="5">
    <source>
        <dbReference type="WBParaSite" id="nOo.2.0.1.t01877-RA"/>
    </source>
</evidence>
<evidence type="ECO:0000256" key="2">
    <source>
        <dbReference type="SAM" id="Phobius"/>
    </source>
</evidence>
<name>A0A182E1N8_ONCOC</name>
<feature type="transmembrane region" description="Helical" evidence="2">
    <location>
        <begin position="36"/>
        <end position="57"/>
    </location>
</feature>
<evidence type="ECO:0000313" key="3">
    <source>
        <dbReference type="EMBL" id="VDK65114.1"/>
    </source>
</evidence>
<sequence length="317" mass="37715">MIVYLKENLARQTRISTFIFIFKDWSRIAANPKRTMFRCSLFCFIFYLGSLILPAIMNEIDIRRKTHHSKRPYKHFGRHHEYIYETPSMFDQRPRFRLSYGTIGGDTYTIGDTDTIKQIYNAESHRPKKHWQSNAEKHQLENRRNDYTTKFSRNSNNEHADYAWKESENARKHAQKEYEIVRQFADDIFNQAKKELSKLPTFDIPHFQRVFSAVINEPVLLSDFLSGSETNPEQYDRHKIKRNGKQKMKADKEIIENRGKDTVGRWSENGSQNDASYQMFGTLPKFDPRFPFDRAYKLMKGLQPPEMFKFPLTSFHI</sequence>
<feature type="compositionally biased region" description="Basic residues" evidence="1">
    <location>
        <begin position="238"/>
        <end position="247"/>
    </location>
</feature>
<keyword evidence="2" id="KW-0812">Transmembrane</keyword>
<protein>
    <submittedName>
        <fullName evidence="5">SXP/RAL-2 family protein Ani s 5-like cation-binding domain-containing protein</fullName>
    </submittedName>
</protein>
<dbReference type="AlphaFoldDB" id="A0A182E1N8"/>
<keyword evidence="2" id="KW-1133">Transmembrane helix</keyword>
<keyword evidence="4" id="KW-1185">Reference proteome</keyword>
<dbReference type="EMBL" id="UYRW01000262">
    <property type="protein sequence ID" value="VDK65114.1"/>
    <property type="molecule type" value="Genomic_DNA"/>
</dbReference>
<reference evidence="3 4" key="2">
    <citation type="submission" date="2018-08" db="EMBL/GenBank/DDBJ databases">
        <authorList>
            <person name="Laetsch R D."/>
            <person name="Stevens L."/>
            <person name="Kumar S."/>
            <person name="Blaxter L. M."/>
        </authorList>
    </citation>
    <scope>NUCLEOTIDE SEQUENCE [LARGE SCALE GENOMIC DNA]</scope>
</reference>
<dbReference type="OrthoDB" id="5870696at2759"/>
<dbReference type="Proteomes" id="UP000271087">
    <property type="component" value="Unassembled WGS sequence"/>
</dbReference>
<accession>A0A182E1N8</accession>
<reference evidence="5" key="1">
    <citation type="submission" date="2016-06" db="UniProtKB">
        <authorList>
            <consortium name="WormBaseParasite"/>
        </authorList>
    </citation>
    <scope>IDENTIFICATION</scope>
</reference>
<proteinExistence type="predicted"/>
<feature type="region of interest" description="Disordered" evidence="1">
    <location>
        <begin position="227"/>
        <end position="249"/>
    </location>
</feature>